<dbReference type="AlphaFoldDB" id="A0A316AJR7"/>
<proteinExistence type="predicted"/>
<dbReference type="Proteomes" id="UP000245880">
    <property type="component" value="Unassembled WGS sequence"/>
</dbReference>
<name>A0A316AJR7_9BACT</name>
<sequence>MKTYQLNILVDKEEHNVLELLDQLVDKNIIQVQKVGRTMVAANEQQIEEIIEESELGPYYSDKEARAILNL</sequence>
<evidence type="ECO:0000313" key="1">
    <source>
        <dbReference type="EMBL" id="PWJ57224.1"/>
    </source>
</evidence>
<keyword evidence="2" id="KW-1185">Reference proteome</keyword>
<accession>A0A316AJR7</accession>
<organism evidence="1 2">
    <name type="scientific">Dyadobacter jejuensis</name>
    <dbReference type="NCBI Taxonomy" id="1082580"/>
    <lineage>
        <taxon>Bacteria</taxon>
        <taxon>Pseudomonadati</taxon>
        <taxon>Bacteroidota</taxon>
        <taxon>Cytophagia</taxon>
        <taxon>Cytophagales</taxon>
        <taxon>Spirosomataceae</taxon>
        <taxon>Dyadobacter</taxon>
    </lineage>
</organism>
<comment type="caution">
    <text evidence="1">The sequence shown here is derived from an EMBL/GenBank/DDBJ whole genome shotgun (WGS) entry which is preliminary data.</text>
</comment>
<reference evidence="1 2" key="1">
    <citation type="submission" date="2018-03" db="EMBL/GenBank/DDBJ databases">
        <title>Genomic Encyclopedia of Archaeal and Bacterial Type Strains, Phase II (KMG-II): from individual species to whole genera.</title>
        <authorList>
            <person name="Goeker M."/>
        </authorList>
    </citation>
    <scope>NUCLEOTIDE SEQUENCE [LARGE SCALE GENOMIC DNA]</scope>
    <source>
        <strain evidence="1 2">DSM 100346</strain>
    </source>
</reference>
<dbReference type="EMBL" id="QGDT01000008">
    <property type="protein sequence ID" value="PWJ57224.1"/>
    <property type="molecule type" value="Genomic_DNA"/>
</dbReference>
<evidence type="ECO:0000313" key="2">
    <source>
        <dbReference type="Proteomes" id="UP000245880"/>
    </source>
</evidence>
<gene>
    <name evidence="1" type="ORF">CLV98_108144</name>
</gene>
<dbReference type="OrthoDB" id="963412at2"/>
<protein>
    <submittedName>
        <fullName evidence="1">Uncharacterized protein</fullName>
    </submittedName>
</protein>
<dbReference type="RefSeq" id="WP_109675558.1">
    <property type="nucleotide sequence ID" value="NZ_QGDT01000008.1"/>
</dbReference>